<dbReference type="SUPFAM" id="SSF51735">
    <property type="entry name" value="NAD(P)-binding Rossmann-fold domains"/>
    <property type="match status" value="1"/>
</dbReference>
<dbReference type="Proteomes" id="UP000192247">
    <property type="component" value="Unassembled WGS sequence"/>
</dbReference>
<dbReference type="InParanoid" id="A0A1V9WYZ7"/>
<reference evidence="4 5" key="1">
    <citation type="journal article" date="2017" name="Gigascience">
        <title>Draft genome of the honey bee ectoparasitic mite, Tropilaelaps mercedesae, is shaped by the parasitic life history.</title>
        <authorList>
            <person name="Dong X."/>
            <person name="Armstrong S.D."/>
            <person name="Xia D."/>
            <person name="Makepeace B.L."/>
            <person name="Darby A.C."/>
            <person name="Kadowaki T."/>
        </authorList>
    </citation>
    <scope>NUCLEOTIDE SEQUENCE [LARGE SCALE GENOMIC DNA]</scope>
    <source>
        <strain evidence="4">Wuxi-XJTLU</strain>
    </source>
</reference>
<dbReference type="InterPro" id="IPR020904">
    <property type="entry name" value="Sc_DH/Rdtase_CS"/>
</dbReference>
<evidence type="ECO:0000259" key="3">
    <source>
        <dbReference type="SMART" id="SM00822"/>
    </source>
</evidence>
<dbReference type="STRING" id="418985.A0A1V9WYZ7"/>
<evidence type="ECO:0000256" key="2">
    <source>
        <dbReference type="RuleBase" id="RU000363"/>
    </source>
</evidence>
<gene>
    <name evidence="4" type="ORF">BIW11_14144</name>
</gene>
<evidence type="ECO:0000313" key="4">
    <source>
        <dbReference type="EMBL" id="OQR66459.1"/>
    </source>
</evidence>
<dbReference type="PROSITE" id="PS00061">
    <property type="entry name" value="ADH_SHORT"/>
    <property type="match status" value="1"/>
</dbReference>
<feature type="domain" description="Ketoreductase" evidence="3">
    <location>
        <begin position="45"/>
        <end position="234"/>
    </location>
</feature>
<dbReference type="InterPro" id="IPR057326">
    <property type="entry name" value="KR_dom"/>
</dbReference>
<dbReference type="PRINTS" id="PR00081">
    <property type="entry name" value="GDHRDH"/>
</dbReference>
<dbReference type="FunCoup" id="A0A1V9WYZ7">
    <property type="interactions" value="173"/>
</dbReference>
<proteinExistence type="inferred from homology"/>
<keyword evidence="1" id="KW-0560">Oxidoreductase</keyword>
<dbReference type="OrthoDB" id="47007at2759"/>
<name>A0A1V9WYZ7_9ACAR</name>
<evidence type="ECO:0000256" key="1">
    <source>
        <dbReference type="ARBA" id="ARBA00023002"/>
    </source>
</evidence>
<accession>A0A1V9WYZ7</accession>
<organism evidence="4 5">
    <name type="scientific">Tropilaelaps mercedesae</name>
    <dbReference type="NCBI Taxonomy" id="418985"/>
    <lineage>
        <taxon>Eukaryota</taxon>
        <taxon>Metazoa</taxon>
        <taxon>Ecdysozoa</taxon>
        <taxon>Arthropoda</taxon>
        <taxon>Chelicerata</taxon>
        <taxon>Arachnida</taxon>
        <taxon>Acari</taxon>
        <taxon>Parasitiformes</taxon>
        <taxon>Mesostigmata</taxon>
        <taxon>Gamasina</taxon>
        <taxon>Dermanyssoidea</taxon>
        <taxon>Laelapidae</taxon>
        <taxon>Tropilaelaps</taxon>
    </lineage>
</organism>
<comment type="caution">
    <text evidence="4">The sequence shown here is derived from an EMBL/GenBank/DDBJ whole genome shotgun (WGS) entry which is preliminary data.</text>
</comment>
<dbReference type="GO" id="GO:0016491">
    <property type="term" value="F:oxidoreductase activity"/>
    <property type="evidence" value="ECO:0007669"/>
    <property type="project" value="UniProtKB-KW"/>
</dbReference>
<dbReference type="InterPro" id="IPR053011">
    <property type="entry name" value="SDR_family_member_7"/>
</dbReference>
<dbReference type="EMBL" id="MNPL01032410">
    <property type="protein sequence ID" value="OQR66459.1"/>
    <property type="molecule type" value="Genomic_DNA"/>
</dbReference>
<comment type="similarity">
    <text evidence="2">Belongs to the short-chain dehydrogenases/reductases (SDR) family.</text>
</comment>
<dbReference type="GO" id="GO:0006629">
    <property type="term" value="P:lipid metabolic process"/>
    <property type="evidence" value="ECO:0007669"/>
    <property type="project" value="UniProtKB-ARBA"/>
</dbReference>
<dbReference type="PANTHER" id="PTHR44269">
    <property type="entry name" value="DEHYDROGENASE/REDUCTASE SDR FAMILY MEMBER 7-RELATED"/>
    <property type="match status" value="1"/>
</dbReference>
<dbReference type="Pfam" id="PF00106">
    <property type="entry name" value="adh_short"/>
    <property type="match status" value="1"/>
</dbReference>
<dbReference type="AlphaFoldDB" id="A0A1V9WYZ7"/>
<keyword evidence="5" id="KW-1185">Reference proteome</keyword>
<dbReference type="InterPro" id="IPR036291">
    <property type="entry name" value="NAD(P)-bd_dom_sf"/>
</dbReference>
<dbReference type="Gene3D" id="3.40.50.720">
    <property type="entry name" value="NAD(P)-binding Rossmann-like Domain"/>
    <property type="match status" value="1"/>
</dbReference>
<dbReference type="PRINTS" id="PR00080">
    <property type="entry name" value="SDRFAMILY"/>
</dbReference>
<dbReference type="SMART" id="SM00822">
    <property type="entry name" value="PKS_KR"/>
    <property type="match status" value="1"/>
</dbReference>
<dbReference type="InterPro" id="IPR002347">
    <property type="entry name" value="SDR_fam"/>
</dbReference>
<dbReference type="PANTHER" id="PTHR44269:SF2">
    <property type="entry name" value="DEHYDROGENASE_REDUCTASE SDR FAMILY MEMBER 7"/>
    <property type="match status" value="1"/>
</dbReference>
<sequence length="322" mass="36464">MYLYLFLVVAILIALFVWYKLADADLTLLWCSKFRRANFKKYAGRVVWITGASSGIGEEVAYAFSRLGARLAISGTRRDALERVRAECLKRKALDVLCIPFDVTDCESHEKMLATVLQSYKRLDVLVNNAGRLQRAQFISSTVDVEKQLFDVNVFGSINICRVVVKHWLLMNQSFAQLFLTSSASGKMGSPFSAAYAGSKHAVHGYLESLRNELCIIGSKIQITIGCPGPVRSNIRANALTNKKGERYKKEDAVSERKLMDTSRCAELIVSGVANSLDELWIAEQPLLALYYVYQYFPSTFRRYLIKFIMTKEQIEKFRKEG</sequence>
<protein>
    <submittedName>
        <fullName evidence="4">Dehydrogenase/reductase SDR family member 7-like</fullName>
    </submittedName>
</protein>
<evidence type="ECO:0000313" key="5">
    <source>
        <dbReference type="Proteomes" id="UP000192247"/>
    </source>
</evidence>